<organism evidence="2 3">
    <name type="scientific">Microbacterium testaceum</name>
    <name type="common">Aureobacterium testaceum</name>
    <name type="synonym">Brevibacterium testaceum</name>
    <dbReference type="NCBI Taxonomy" id="2033"/>
    <lineage>
        <taxon>Bacteria</taxon>
        <taxon>Bacillati</taxon>
        <taxon>Actinomycetota</taxon>
        <taxon>Actinomycetes</taxon>
        <taxon>Micrococcales</taxon>
        <taxon>Microbacteriaceae</taxon>
        <taxon>Microbacterium</taxon>
    </lineage>
</organism>
<evidence type="ECO:0000259" key="1">
    <source>
        <dbReference type="Pfam" id="PF18588"/>
    </source>
</evidence>
<evidence type="ECO:0000313" key="2">
    <source>
        <dbReference type="EMBL" id="PVE62451.1"/>
    </source>
</evidence>
<dbReference type="Gene3D" id="3.40.50.12080">
    <property type="match status" value="1"/>
</dbReference>
<sequence>MQRGGWDDDDTDGYVLIMGGEHTRDGSLADHDDAVIARRAHYAVFFGDVPPPAGYGVVVGNCQAESLRLVISSDALPAVRVPAVHELTSADAERLHRLLAGAAFLVAQPIRDDYRGMPLGTAQLRRSLPAAARTVTVPAVRFAGLHPFQAVLRLADFPEDPPLVAYHDVRTVARAAGLAVPASLPPAAVRAIAEASRAELRRREGLGLDVSASDLLEPVVADLARTVNHPGNALFLPLGARIVAALGAPGRVVDPGRPILASVRAPLEDWVVDAWRLDTAPRPDWTVGGETVPADVVREAHLAYYAERPALLAAVVDRMTPLIRTWSTAR</sequence>
<feature type="domain" description="Polysaccharide biosynthesis enzyme WcbI" evidence="1">
    <location>
        <begin position="57"/>
        <end position="250"/>
    </location>
</feature>
<dbReference type="RefSeq" id="WP_116538493.1">
    <property type="nucleotide sequence ID" value="NZ_QDFT01000056.1"/>
</dbReference>
<comment type="caution">
    <text evidence="2">The sequence shown here is derived from an EMBL/GenBank/DDBJ whole genome shotgun (WGS) entry which is preliminary data.</text>
</comment>
<reference evidence="2 3" key="1">
    <citation type="submission" date="2018-04" db="EMBL/GenBank/DDBJ databases">
        <authorList>
            <person name="Go L.Y."/>
            <person name="Mitchell J.A."/>
        </authorList>
    </citation>
    <scope>NUCLEOTIDE SEQUENCE [LARGE SCALE GENOMIC DNA]</scope>
    <source>
        <strain evidence="2 3">TPD7010</strain>
    </source>
</reference>
<proteinExistence type="predicted"/>
<accession>A0A2T7W047</accession>
<gene>
    <name evidence="2" type="ORF">DC432_14555</name>
</gene>
<protein>
    <submittedName>
        <fullName evidence="2">Peptide ABC transporter ATPase</fullName>
    </submittedName>
</protein>
<dbReference type="Proteomes" id="UP000244649">
    <property type="component" value="Unassembled WGS sequence"/>
</dbReference>
<dbReference type="EMBL" id="QDFT01000056">
    <property type="protein sequence ID" value="PVE62451.1"/>
    <property type="molecule type" value="Genomic_DNA"/>
</dbReference>
<dbReference type="InterPro" id="IPR041307">
    <property type="entry name" value="WcbI"/>
</dbReference>
<dbReference type="Pfam" id="PF18588">
    <property type="entry name" value="WcbI"/>
    <property type="match status" value="1"/>
</dbReference>
<dbReference type="AlphaFoldDB" id="A0A2T7W047"/>
<name>A0A2T7W047_MICTE</name>
<evidence type="ECO:0000313" key="3">
    <source>
        <dbReference type="Proteomes" id="UP000244649"/>
    </source>
</evidence>